<dbReference type="PROSITE" id="PS50181">
    <property type="entry name" value="FBOX"/>
    <property type="match status" value="1"/>
</dbReference>
<dbReference type="Pfam" id="PF12937">
    <property type="entry name" value="F-box-like"/>
    <property type="match status" value="1"/>
</dbReference>
<dbReference type="SUPFAM" id="SSF52047">
    <property type="entry name" value="RNI-like"/>
    <property type="match status" value="1"/>
</dbReference>
<dbReference type="SMART" id="SM00256">
    <property type="entry name" value="FBOX"/>
    <property type="match status" value="1"/>
</dbReference>
<reference evidence="2 3" key="1">
    <citation type="submission" date="2024-04" db="EMBL/GenBank/DDBJ databases">
        <title>Tritrichomonas musculus Genome.</title>
        <authorList>
            <person name="Alves-Ferreira E."/>
            <person name="Grigg M."/>
            <person name="Lorenzi H."/>
            <person name="Galac M."/>
        </authorList>
    </citation>
    <scope>NUCLEOTIDE SEQUENCE [LARGE SCALE GENOMIC DNA]</scope>
    <source>
        <strain evidence="2 3">EAF2021</strain>
    </source>
</reference>
<dbReference type="InterPro" id="IPR032675">
    <property type="entry name" value="LRR_dom_sf"/>
</dbReference>
<name>A0ABR2L694_9EUKA</name>
<dbReference type="Proteomes" id="UP001470230">
    <property type="component" value="Unassembled WGS sequence"/>
</dbReference>
<accession>A0ABR2L694</accession>
<evidence type="ECO:0000313" key="2">
    <source>
        <dbReference type="EMBL" id="KAK8898531.1"/>
    </source>
</evidence>
<dbReference type="InterPro" id="IPR036047">
    <property type="entry name" value="F-box-like_dom_sf"/>
</dbReference>
<dbReference type="EMBL" id="JAPFFF010000001">
    <property type="protein sequence ID" value="KAK8898531.1"/>
    <property type="molecule type" value="Genomic_DNA"/>
</dbReference>
<dbReference type="Gene3D" id="1.20.1280.50">
    <property type="match status" value="1"/>
</dbReference>
<evidence type="ECO:0000259" key="1">
    <source>
        <dbReference type="PROSITE" id="PS50181"/>
    </source>
</evidence>
<dbReference type="PANTHER" id="PTHR13318">
    <property type="entry name" value="PARTNER OF PAIRED, ISOFORM B-RELATED"/>
    <property type="match status" value="1"/>
</dbReference>
<dbReference type="SUPFAM" id="SSF81383">
    <property type="entry name" value="F-box domain"/>
    <property type="match status" value="1"/>
</dbReference>
<dbReference type="Gene3D" id="3.80.10.10">
    <property type="entry name" value="Ribonuclease Inhibitor"/>
    <property type="match status" value="1"/>
</dbReference>
<proteinExistence type="predicted"/>
<keyword evidence="3" id="KW-1185">Reference proteome</keyword>
<dbReference type="InterPro" id="IPR001810">
    <property type="entry name" value="F-box_dom"/>
</dbReference>
<evidence type="ECO:0000313" key="3">
    <source>
        <dbReference type="Proteomes" id="UP001470230"/>
    </source>
</evidence>
<protein>
    <recommendedName>
        <fullName evidence="1">F-box domain-containing protein</fullName>
    </recommendedName>
</protein>
<organism evidence="2 3">
    <name type="scientific">Tritrichomonas musculus</name>
    <dbReference type="NCBI Taxonomy" id="1915356"/>
    <lineage>
        <taxon>Eukaryota</taxon>
        <taxon>Metamonada</taxon>
        <taxon>Parabasalia</taxon>
        <taxon>Tritrichomonadida</taxon>
        <taxon>Tritrichomonadidae</taxon>
        <taxon>Tritrichomonas</taxon>
    </lineage>
</organism>
<dbReference type="InterPro" id="IPR006553">
    <property type="entry name" value="Leu-rich_rpt_Cys-con_subtyp"/>
</dbReference>
<comment type="caution">
    <text evidence="2">The sequence shown here is derived from an EMBL/GenBank/DDBJ whole genome shotgun (WGS) entry which is preliminary data.</text>
</comment>
<dbReference type="SMART" id="SM00367">
    <property type="entry name" value="LRR_CC"/>
    <property type="match status" value="3"/>
</dbReference>
<gene>
    <name evidence="2" type="ORF">M9Y10_000822</name>
</gene>
<sequence>MTEDFDAPNNPETHQEIALEELSDEILSLMLSKLPLQSLAILSCTSKRMHRLCHDPQFWTSVKLNDSLSDLTPFSVSVLCGKGAFIRHLCIDLHRTVLPDSVLHYLACSCPSLVSLSLYMNGDTTLTGTPRVNAFPIDELAAFLTNSKFIRSLRFIDSVLIDDSHLVRVLPHLQMMREIDLSGCGSLSDSTLIKLAQQCPSLQILDISRLAITGRCIEQIFRYCGGLRVLRANGCSDFQNDAFDSVHPDYLKSLTELSLVQTPAGLEQALICCVGLKALLASTSLHDSLLIPFVIQNKNLEVLHMGSGCRVTIASLLSAIQNCGPHLKSLTFHPYEDFAVPSDEAIRLICANCPKLKFLSLAHSRAISTYWVIQLLEKLKIESLALFGWEDANSSTLRMIAPHVGNLKMFCTTGCKKLTAKGIVNFINACPKLTVVKFNETGANVDPNGKLDPQIIESIRQQFPNVTENPPGTLLLQ</sequence>
<feature type="domain" description="F-box" evidence="1">
    <location>
        <begin position="16"/>
        <end position="62"/>
    </location>
</feature>